<reference evidence="4" key="1">
    <citation type="submission" date="2009-02" db="EMBL/GenBank/DDBJ databases">
        <authorList>
            <person name="Fulton L."/>
            <person name="Clifton S."/>
            <person name="Fulton B."/>
            <person name="Xu J."/>
            <person name="Minx P."/>
            <person name="Pepin K.H."/>
            <person name="Johnson M."/>
            <person name="Bhonagiri V."/>
            <person name="Nash W.E."/>
            <person name="Mardis E.R."/>
            <person name="Wilson R.K."/>
        </authorList>
    </citation>
    <scope>NUCLEOTIDE SEQUENCE [LARGE SCALE GENOMIC DNA]</scope>
    <source>
        <strain evidence="4">DSM 15053</strain>
    </source>
</reference>
<keyword evidence="5" id="KW-1185">Reference proteome</keyword>
<dbReference type="AlphaFoldDB" id="C0C2B7"/>
<comment type="similarity">
    <text evidence="1">Belongs to the LytR/CpsA/Psr (LCP) family.</text>
</comment>
<proteinExistence type="inferred from homology"/>
<dbReference type="OrthoDB" id="27330at2"/>
<organism evidence="4 5">
    <name type="scientific">[Clostridium] hylemonae DSM 15053</name>
    <dbReference type="NCBI Taxonomy" id="553973"/>
    <lineage>
        <taxon>Bacteria</taxon>
        <taxon>Bacillati</taxon>
        <taxon>Bacillota</taxon>
        <taxon>Clostridia</taxon>
        <taxon>Lachnospirales</taxon>
        <taxon>Lachnospiraceae</taxon>
    </lineage>
</organism>
<dbReference type="InterPro" id="IPR050922">
    <property type="entry name" value="LytR/CpsA/Psr_CW_biosynth"/>
</dbReference>
<evidence type="ECO:0000313" key="4">
    <source>
        <dbReference type="EMBL" id="EEG73541.1"/>
    </source>
</evidence>
<evidence type="ECO:0000256" key="2">
    <source>
        <dbReference type="SAM" id="Phobius"/>
    </source>
</evidence>
<feature type="transmembrane region" description="Helical" evidence="2">
    <location>
        <begin position="36"/>
        <end position="60"/>
    </location>
</feature>
<comment type="caution">
    <text evidence="4">The sequence shown here is derived from an EMBL/GenBank/DDBJ whole genome shotgun (WGS) entry which is preliminary data.</text>
</comment>
<protein>
    <submittedName>
        <fullName evidence="4">Cell envelope-like function transcriptional attenuator common domain protein</fullName>
    </submittedName>
</protein>
<keyword evidence="2" id="KW-0812">Transmembrane</keyword>
<keyword evidence="2" id="KW-0472">Membrane</keyword>
<dbReference type="Pfam" id="PF03816">
    <property type="entry name" value="LytR_cpsA_psr"/>
    <property type="match status" value="1"/>
</dbReference>
<accession>C0C2B7</accession>
<dbReference type="eggNOG" id="COG1316">
    <property type="taxonomic scope" value="Bacteria"/>
</dbReference>
<dbReference type="STRING" id="553973.CLOHYLEM_06223"/>
<name>C0C2B7_9FIRM</name>
<dbReference type="Proteomes" id="UP000004893">
    <property type="component" value="Unassembled WGS sequence"/>
</dbReference>
<reference evidence="4" key="2">
    <citation type="submission" date="2013-06" db="EMBL/GenBank/DDBJ databases">
        <title>Draft genome sequence of Clostridium hylemonae (DSM 15053).</title>
        <authorList>
            <person name="Sudarsanam P."/>
            <person name="Ley R."/>
            <person name="Guruge J."/>
            <person name="Turnbaugh P.J."/>
            <person name="Mahowald M."/>
            <person name="Liep D."/>
            <person name="Gordon J."/>
        </authorList>
    </citation>
    <scope>NUCLEOTIDE SEQUENCE</scope>
    <source>
        <strain evidence="4">DSM 15053</strain>
    </source>
</reference>
<evidence type="ECO:0000313" key="5">
    <source>
        <dbReference type="Proteomes" id="UP000004893"/>
    </source>
</evidence>
<evidence type="ECO:0000259" key="3">
    <source>
        <dbReference type="Pfam" id="PF03816"/>
    </source>
</evidence>
<gene>
    <name evidence="4" type="ORF">CLOHYLEM_06223</name>
</gene>
<dbReference type="HOGENOM" id="CLU_016455_9_1_9"/>
<feature type="transmembrane region" description="Helical" evidence="2">
    <location>
        <begin position="96"/>
        <end position="117"/>
    </location>
</feature>
<keyword evidence="2" id="KW-1133">Transmembrane helix</keyword>
<sequence>MEYREQLKIIKSHRCNGESGRKGKYHNKKKGKKAGVVFRIVWYIQAGASVFFLVAMLILGIIPLKYMFLLMVILLLLLLLTLVMQKKAYRRRKKRGAGKSICILTSVLHIFVGVYVLKANLALDKIAIGEESGNYTEEHSIDVTEKVFSVYISGIDVYGEISQNSRSDVNLIATVNPKSHKVLLTTTPRDYYVTIPGVSGENRDKLTHAGIYGIDTSIATLENLYDTVIPFYIRVNFTSVEEIVDVIGGVDVESKLAFTTSKDSGLVMDVKKGENHFNGKEALAFARERQNLASGDNQRGKNQQALLTGLIKKAMSPMILFRANSMINSVSGNTETNMSEKQIKSLIKMQLNDGKGWDVESVAAIGDDSGKQWCYSYSDGPLYVTIPDEKSVKQIKEKLRMLE</sequence>
<feature type="domain" description="Cell envelope-related transcriptional attenuator" evidence="3">
    <location>
        <begin position="166"/>
        <end position="315"/>
    </location>
</feature>
<dbReference type="InterPro" id="IPR004474">
    <property type="entry name" value="LytR_CpsA_psr"/>
</dbReference>
<dbReference type="Gene3D" id="3.40.630.190">
    <property type="entry name" value="LCP protein"/>
    <property type="match status" value="1"/>
</dbReference>
<dbReference type="PANTHER" id="PTHR33392">
    <property type="entry name" value="POLYISOPRENYL-TEICHOIC ACID--PEPTIDOGLYCAN TEICHOIC ACID TRANSFERASE TAGU"/>
    <property type="match status" value="1"/>
</dbReference>
<dbReference type="NCBIfam" id="TIGR00350">
    <property type="entry name" value="lytR_cpsA_psr"/>
    <property type="match status" value="1"/>
</dbReference>
<dbReference type="EMBL" id="ABYI02000023">
    <property type="protein sequence ID" value="EEG73541.1"/>
    <property type="molecule type" value="Genomic_DNA"/>
</dbReference>
<evidence type="ECO:0000256" key="1">
    <source>
        <dbReference type="ARBA" id="ARBA00006068"/>
    </source>
</evidence>
<dbReference type="PANTHER" id="PTHR33392:SF6">
    <property type="entry name" value="POLYISOPRENYL-TEICHOIC ACID--PEPTIDOGLYCAN TEICHOIC ACID TRANSFERASE TAGU"/>
    <property type="match status" value="1"/>
</dbReference>
<feature type="transmembrane region" description="Helical" evidence="2">
    <location>
        <begin position="66"/>
        <end position="84"/>
    </location>
</feature>
<dbReference type="RefSeq" id="WP_006443575.1">
    <property type="nucleotide sequence ID" value="NZ_CP036524.1"/>
</dbReference>